<feature type="transmembrane region" description="Helical" evidence="9">
    <location>
        <begin position="329"/>
        <end position="349"/>
    </location>
</feature>
<dbReference type="EMBL" id="CP051167">
    <property type="protein sequence ID" value="QIZ71984.1"/>
    <property type="molecule type" value="Genomic_DNA"/>
</dbReference>
<dbReference type="GO" id="GO:0016763">
    <property type="term" value="F:pentosyltransferase activity"/>
    <property type="evidence" value="ECO:0007669"/>
    <property type="project" value="TreeGrafter"/>
</dbReference>
<evidence type="ECO:0000256" key="5">
    <source>
        <dbReference type="ARBA" id="ARBA00022692"/>
    </source>
</evidence>
<dbReference type="PANTHER" id="PTHR33908:SF11">
    <property type="entry name" value="MEMBRANE PROTEIN"/>
    <property type="match status" value="1"/>
</dbReference>
<sequence>MNSNHPVFLDKFRQKQTIAPWLPIGIIVAIAAIVFFYRIDDESFWIDELISLGDVRDGRGLPPRNLMRPLYYILLSVWVQFGTSDAWLRSLSVLFGLGAVVLLYWLGCRIAGKAEGAIAALLFALSPLVINHAQEVRMYVLSAFLCIAGSLALTYALERPQPRAIGAWILLRWLAMLAVPLNVTLTVADAALILWIYRKRPRTYIPFGVAFAVLGALWVPSLLTTLQEIDPDSRYARSDHVANRQSPGVADLVRLFKFYTVWPFAVQSDAIAANFYKLFTLVLVALPGAALLQKHRDSRLFWPLAWFAIPIGEIFLFSQISLSLWVTRYLLFAAPFAFVLLAAGWTRLWRQWRIPAVAIAIAYLIAVGGGLHHYYTVDDRTDYRTFVETIETQEQPGDVVVWAIQHTRPRLPLDHYYQGSAEIVEREALIEDLDAAAIATWLDRLPPISSRLWIAANIIRDNREPLKTAVERQFNVREYRDLDNLQLFLVTPREDRATPSDDRLRSSAYGVPGEGF</sequence>
<dbReference type="Proteomes" id="UP000500857">
    <property type="component" value="Chromosome"/>
</dbReference>
<feature type="transmembrane region" description="Helical" evidence="9">
    <location>
        <begin position="271"/>
        <end position="292"/>
    </location>
</feature>
<feature type="region of interest" description="Disordered" evidence="8">
    <location>
        <begin position="496"/>
        <end position="516"/>
    </location>
</feature>
<dbReference type="GO" id="GO:0009103">
    <property type="term" value="P:lipopolysaccharide biosynthetic process"/>
    <property type="evidence" value="ECO:0007669"/>
    <property type="project" value="UniProtKB-ARBA"/>
</dbReference>
<keyword evidence="5 9" id="KW-0812">Transmembrane</keyword>
<evidence type="ECO:0000313" key="10">
    <source>
        <dbReference type="EMBL" id="QIZ71984.1"/>
    </source>
</evidence>
<feature type="compositionally biased region" description="Basic and acidic residues" evidence="8">
    <location>
        <begin position="496"/>
        <end position="505"/>
    </location>
</feature>
<evidence type="ECO:0000256" key="1">
    <source>
        <dbReference type="ARBA" id="ARBA00004651"/>
    </source>
</evidence>
<dbReference type="InterPro" id="IPR050297">
    <property type="entry name" value="LipidA_mod_glycosyltrf_83"/>
</dbReference>
<keyword evidence="2" id="KW-1003">Cell membrane</keyword>
<dbReference type="PANTHER" id="PTHR33908">
    <property type="entry name" value="MANNOSYLTRANSFERASE YKCB-RELATED"/>
    <property type="match status" value="1"/>
</dbReference>
<feature type="transmembrane region" description="Helical" evidence="9">
    <location>
        <begin position="86"/>
        <end position="107"/>
    </location>
</feature>
<protein>
    <submittedName>
        <fullName evidence="10">Uncharacterized protein</fullName>
    </submittedName>
</protein>
<organism evidence="10 11">
    <name type="scientific">Oxynema aestuarii AP17</name>
    <dbReference type="NCBI Taxonomy" id="2064643"/>
    <lineage>
        <taxon>Bacteria</taxon>
        <taxon>Bacillati</taxon>
        <taxon>Cyanobacteriota</taxon>
        <taxon>Cyanophyceae</taxon>
        <taxon>Oscillatoriophycideae</taxon>
        <taxon>Oscillatoriales</taxon>
        <taxon>Oscillatoriaceae</taxon>
        <taxon>Oxynema</taxon>
        <taxon>Oxynema aestuarii</taxon>
    </lineage>
</organism>
<comment type="subcellular location">
    <subcellularLocation>
        <location evidence="1">Cell membrane</location>
        <topology evidence="1">Multi-pass membrane protein</topology>
    </subcellularLocation>
</comment>
<gene>
    <name evidence="10" type="ORF">HCG48_16500</name>
</gene>
<keyword evidence="3" id="KW-0328">Glycosyltransferase</keyword>
<feature type="transmembrane region" description="Helical" evidence="9">
    <location>
        <begin position="136"/>
        <end position="157"/>
    </location>
</feature>
<evidence type="ECO:0000256" key="6">
    <source>
        <dbReference type="ARBA" id="ARBA00022989"/>
    </source>
</evidence>
<dbReference type="KEGG" id="oxy:HCG48_16500"/>
<evidence type="ECO:0000256" key="4">
    <source>
        <dbReference type="ARBA" id="ARBA00022679"/>
    </source>
</evidence>
<evidence type="ECO:0000256" key="8">
    <source>
        <dbReference type="SAM" id="MobiDB-lite"/>
    </source>
</evidence>
<evidence type="ECO:0000313" key="11">
    <source>
        <dbReference type="Proteomes" id="UP000500857"/>
    </source>
</evidence>
<dbReference type="GO" id="GO:0005886">
    <property type="term" value="C:plasma membrane"/>
    <property type="evidence" value="ECO:0007669"/>
    <property type="project" value="UniProtKB-SubCell"/>
</dbReference>
<name>A0A6H1TZG9_9CYAN</name>
<evidence type="ECO:0000256" key="7">
    <source>
        <dbReference type="ARBA" id="ARBA00023136"/>
    </source>
</evidence>
<keyword evidence="7 9" id="KW-0472">Membrane</keyword>
<feature type="transmembrane region" description="Helical" evidence="9">
    <location>
        <begin position="203"/>
        <end position="226"/>
    </location>
</feature>
<reference evidence="10 11" key="1">
    <citation type="submission" date="2020-04" db="EMBL/GenBank/DDBJ databases">
        <authorList>
            <person name="Basu S."/>
            <person name="Maruthanayagam V."/>
            <person name="Chakraborty S."/>
            <person name="Pramanik A."/>
            <person name="Mukherjee J."/>
            <person name="Brink B."/>
        </authorList>
    </citation>
    <scope>NUCLEOTIDE SEQUENCE [LARGE SCALE GENOMIC DNA]</scope>
    <source>
        <strain evidence="10 11">AP17</strain>
    </source>
</reference>
<evidence type="ECO:0000256" key="2">
    <source>
        <dbReference type="ARBA" id="ARBA00022475"/>
    </source>
</evidence>
<keyword evidence="6 9" id="KW-1133">Transmembrane helix</keyword>
<keyword evidence="4" id="KW-0808">Transferase</keyword>
<keyword evidence="11" id="KW-1185">Reference proteome</keyword>
<feature type="transmembrane region" description="Helical" evidence="9">
    <location>
        <begin position="169"/>
        <end position="197"/>
    </location>
</feature>
<dbReference type="AlphaFoldDB" id="A0A6H1TZG9"/>
<feature type="transmembrane region" description="Helical" evidence="9">
    <location>
        <begin position="304"/>
        <end position="323"/>
    </location>
</feature>
<accession>A0A6H1TZG9</accession>
<proteinExistence type="predicted"/>
<evidence type="ECO:0000256" key="9">
    <source>
        <dbReference type="SAM" id="Phobius"/>
    </source>
</evidence>
<feature type="transmembrane region" description="Helical" evidence="9">
    <location>
        <begin position="21"/>
        <end position="39"/>
    </location>
</feature>
<evidence type="ECO:0000256" key="3">
    <source>
        <dbReference type="ARBA" id="ARBA00022676"/>
    </source>
</evidence>
<feature type="transmembrane region" description="Helical" evidence="9">
    <location>
        <begin position="356"/>
        <end position="375"/>
    </location>
</feature>
<dbReference type="RefSeq" id="WP_168570135.1">
    <property type="nucleotide sequence ID" value="NZ_CP051167.1"/>
</dbReference>